<proteinExistence type="predicted"/>
<gene>
    <name evidence="1" type="ORF">C2I19_11300</name>
</gene>
<accession>A0A2S5DFT4</accession>
<sequence length="275" mass="30593">MNSLSAIINPVLADMPSSHLKQELLNAFGSRGDRFSAIEAGFRCFASGNHSPAVLRRFFHSWSQTNNSAMTVAGISNRLTLLVHTGREIADQNALLRAIVSLNRIVDEDLAVTHKILHSQLFYNMATGIVGDDLWLSRDYLHPSAQAFKAWKDHNSLRDPDPAIALLTTLAHEIYTHGEVEFILPLFRQWLLRDLKFSERDAIRTLGWISVHCGPTEKNHFFHALDAIGHYGRAMGVDFERYGVDDIVGDYLDKKAAVLEAVAPRALSPSAVPAP</sequence>
<reference evidence="2" key="1">
    <citation type="submission" date="2018-02" db="EMBL/GenBank/DDBJ databases">
        <authorList>
            <person name="O'Hara-Hanley K."/>
            <person name="Soby S."/>
        </authorList>
    </citation>
    <scope>NUCLEOTIDE SEQUENCE [LARGE SCALE GENOMIC DNA]</scope>
    <source>
        <strain evidence="2">MWU14-2602</strain>
    </source>
</reference>
<dbReference type="AlphaFoldDB" id="A0A2S5DFT4"/>
<name>A0A2S5DFT4_9NEIS</name>
<dbReference type="Proteomes" id="UP000237082">
    <property type="component" value="Unassembled WGS sequence"/>
</dbReference>
<dbReference type="EMBL" id="PQWB01000042">
    <property type="protein sequence ID" value="POZ61965.1"/>
    <property type="molecule type" value="Genomic_DNA"/>
</dbReference>
<keyword evidence="2" id="KW-1185">Reference proteome</keyword>
<dbReference type="RefSeq" id="WP_103902794.1">
    <property type="nucleotide sequence ID" value="NZ_PQWB01000042.1"/>
</dbReference>
<comment type="caution">
    <text evidence="1">The sequence shown here is derived from an EMBL/GenBank/DDBJ whole genome shotgun (WGS) entry which is preliminary data.</text>
</comment>
<organism evidence="1 2">
    <name type="scientific">Chromobacterium alticapitis</name>
    <dbReference type="NCBI Taxonomy" id="2073169"/>
    <lineage>
        <taxon>Bacteria</taxon>
        <taxon>Pseudomonadati</taxon>
        <taxon>Pseudomonadota</taxon>
        <taxon>Betaproteobacteria</taxon>
        <taxon>Neisseriales</taxon>
        <taxon>Chromobacteriaceae</taxon>
        <taxon>Chromobacterium</taxon>
    </lineage>
</organism>
<dbReference type="OrthoDB" id="741428at2"/>
<protein>
    <submittedName>
        <fullName evidence="1">Uncharacterized protein</fullName>
    </submittedName>
</protein>
<evidence type="ECO:0000313" key="1">
    <source>
        <dbReference type="EMBL" id="POZ61965.1"/>
    </source>
</evidence>
<evidence type="ECO:0000313" key="2">
    <source>
        <dbReference type="Proteomes" id="UP000237082"/>
    </source>
</evidence>